<feature type="compositionally biased region" description="Basic residues" evidence="1">
    <location>
        <begin position="1"/>
        <end position="10"/>
    </location>
</feature>
<keyword evidence="3" id="KW-1185">Reference proteome</keyword>
<dbReference type="Proteomes" id="UP001176941">
    <property type="component" value="Chromosome 7"/>
</dbReference>
<sequence>MKSKSALRHPPRWESRGDPVSAEAPQRVLSRSPTSPPAPGSRRVPAARCAEPGAAPGQTAWGELGRLAPRLHPPRQAGDREPSWGPSSRLSGATRLPL</sequence>
<accession>A0ABN8ZUC4</accession>
<reference evidence="2" key="1">
    <citation type="submission" date="2023-04" db="EMBL/GenBank/DDBJ databases">
        <authorList>
            <consortium name="ELIXIR-Norway"/>
        </authorList>
    </citation>
    <scope>NUCLEOTIDE SEQUENCE [LARGE SCALE GENOMIC DNA]</scope>
</reference>
<protein>
    <submittedName>
        <fullName evidence="2">Uncharacterized protein</fullName>
    </submittedName>
</protein>
<evidence type="ECO:0000256" key="1">
    <source>
        <dbReference type="SAM" id="MobiDB-lite"/>
    </source>
</evidence>
<evidence type="ECO:0000313" key="2">
    <source>
        <dbReference type="EMBL" id="CAI9177510.1"/>
    </source>
</evidence>
<proteinExistence type="predicted"/>
<organism evidence="2 3">
    <name type="scientific">Rangifer tarandus platyrhynchus</name>
    <name type="common">Svalbard reindeer</name>
    <dbReference type="NCBI Taxonomy" id="3082113"/>
    <lineage>
        <taxon>Eukaryota</taxon>
        <taxon>Metazoa</taxon>
        <taxon>Chordata</taxon>
        <taxon>Craniata</taxon>
        <taxon>Vertebrata</taxon>
        <taxon>Euteleostomi</taxon>
        <taxon>Mammalia</taxon>
        <taxon>Eutheria</taxon>
        <taxon>Laurasiatheria</taxon>
        <taxon>Artiodactyla</taxon>
        <taxon>Ruminantia</taxon>
        <taxon>Pecora</taxon>
        <taxon>Cervidae</taxon>
        <taxon>Odocoileinae</taxon>
        <taxon>Rangifer</taxon>
    </lineage>
</organism>
<dbReference type="EMBL" id="OX459943">
    <property type="protein sequence ID" value="CAI9177510.1"/>
    <property type="molecule type" value="Genomic_DNA"/>
</dbReference>
<feature type="region of interest" description="Disordered" evidence="1">
    <location>
        <begin position="1"/>
        <end position="98"/>
    </location>
</feature>
<gene>
    <name evidence="2" type="ORF">MRATA1EN1_LOCUS26472</name>
</gene>
<evidence type="ECO:0000313" key="3">
    <source>
        <dbReference type="Proteomes" id="UP001176941"/>
    </source>
</evidence>
<name>A0ABN8ZUC4_RANTA</name>